<organism evidence="4 5">
    <name type="scientific">Kitasatospora aureofaciens</name>
    <name type="common">Streptomyces aureofaciens</name>
    <dbReference type="NCBI Taxonomy" id="1894"/>
    <lineage>
        <taxon>Bacteria</taxon>
        <taxon>Bacillati</taxon>
        <taxon>Actinomycetota</taxon>
        <taxon>Actinomycetes</taxon>
        <taxon>Kitasatosporales</taxon>
        <taxon>Streptomycetaceae</taxon>
        <taxon>Kitasatospora</taxon>
    </lineage>
</organism>
<reference evidence="4 5" key="2">
    <citation type="submission" date="2014-07" db="EMBL/GenBank/DDBJ databases">
        <authorList>
            <person name="Zhang J.E."/>
            <person name="Yang H."/>
            <person name="Guo J."/>
            <person name="Deng Z."/>
            <person name="Luo H."/>
            <person name="Luo M."/>
            <person name="Zhao B."/>
        </authorList>
    </citation>
    <scope>NUCLEOTIDE SEQUENCE [LARGE SCALE GENOMIC DNA]</scope>
    <source>
        <strain evidence="4">ATCC 10762</strain>
        <strain evidence="5">ATCC 10762 / DSM 40127 / CCM 3239 / JCM 4008 / LMG 5968 / NBRC 12843 / NCIMB 8234 / A-377</strain>
    </source>
</reference>
<dbReference type="EMBL" id="JPRF03000002">
    <property type="protein sequence ID" value="OEV39009.1"/>
    <property type="molecule type" value="Genomic_DNA"/>
</dbReference>
<name>A0A1E7NE81_KITAU</name>
<reference evidence="3" key="1">
    <citation type="journal article" date="2014" name="Int. J. Syst. Evol. Microbiol.">
        <title>Complete genome sequence of Corynebacterium casei LMG S-19264T (=DSM 44701T), isolated from a smear-ripened cheese.</title>
        <authorList>
            <consortium name="US DOE Joint Genome Institute (JGI-PGF)"/>
            <person name="Walter F."/>
            <person name="Albersmeier A."/>
            <person name="Kalinowski J."/>
            <person name="Ruckert C."/>
        </authorList>
    </citation>
    <scope>NUCLEOTIDE SEQUENCE</scope>
    <source>
        <strain evidence="3">JCM 4434</strain>
    </source>
</reference>
<dbReference type="RefSeq" id="WP_050366144.1">
    <property type="nucleotide sequence ID" value="NZ_BMUB01000022.1"/>
</dbReference>
<dbReference type="AlphaFoldDB" id="A0A1E7NE81"/>
<feature type="compositionally biased region" description="Pro residues" evidence="1">
    <location>
        <begin position="1"/>
        <end position="10"/>
    </location>
</feature>
<dbReference type="OrthoDB" id="4153780at2"/>
<proteinExistence type="predicted"/>
<evidence type="ECO:0000313" key="5">
    <source>
        <dbReference type="Proteomes" id="UP000037395"/>
    </source>
</evidence>
<gene>
    <name evidence="3" type="ORF">GCM10010502_62460</name>
    <name evidence="4" type="ORF">HS99_0018060</name>
</gene>
<reference evidence="4" key="4">
    <citation type="submission" date="2016-08" db="EMBL/GenBank/DDBJ databases">
        <title>Sequencing, Assembly and Comparative Genomics of S. aureofaciens ATCC 10762.</title>
        <authorList>
            <person name="Gradnigo J.S."/>
            <person name="Johnson N."/>
            <person name="Somerville G.A."/>
        </authorList>
    </citation>
    <scope>NUCLEOTIDE SEQUENCE [LARGE SCALE GENOMIC DNA]</scope>
    <source>
        <strain evidence="4">ATCC 10762</strain>
    </source>
</reference>
<evidence type="ECO:0000256" key="2">
    <source>
        <dbReference type="SAM" id="Phobius"/>
    </source>
</evidence>
<accession>A0A1E7NE81</accession>
<comment type="caution">
    <text evidence="4">The sequence shown here is derived from an EMBL/GenBank/DDBJ whole genome shotgun (WGS) entry which is preliminary data.</text>
</comment>
<protein>
    <submittedName>
        <fullName evidence="4">Uncharacterized protein</fullName>
    </submittedName>
</protein>
<reference evidence="3" key="5">
    <citation type="submission" date="2020-09" db="EMBL/GenBank/DDBJ databases">
        <authorList>
            <person name="Sun Q."/>
            <person name="Ohkuma M."/>
        </authorList>
    </citation>
    <scope>NUCLEOTIDE SEQUENCE</scope>
    <source>
        <strain evidence="3">JCM 4434</strain>
    </source>
</reference>
<sequence>MNQPSRPNPFAPFGQEQPDPKAGDAPGTLRAAAAQRARKLTAPGSVLDRRRREVLAALNGDWDDAQPWIKAVVYLLALTAGVLLLAAAGGILLTALTDLVNAVHLPTTLPAHSTGLVRTVTDPVHRYLAARTAGVLPVTGTAAYTLWKATGLAAALIAFVTRGATARLAWTAWSCAALAMVWAGTDPAGRPVAVGITAAAIAFVSLFALRGLSFSLRPVIYNMPRNEVAAPTINVTIPAQPGPAQDTDPAREQ</sequence>
<feature type="transmembrane region" description="Helical" evidence="2">
    <location>
        <begin position="72"/>
        <end position="96"/>
    </location>
</feature>
<keyword evidence="2" id="KW-0472">Membrane</keyword>
<accession>A0A8H9I3R6</accession>
<feature type="transmembrane region" description="Helical" evidence="2">
    <location>
        <begin position="168"/>
        <end position="185"/>
    </location>
</feature>
<feature type="transmembrane region" description="Helical" evidence="2">
    <location>
        <begin position="142"/>
        <end position="161"/>
    </location>
</feature>
<evidence type="ECO:0000313" key="3">
    <source>
        <dbReference type="EMBL" id="GGU99494.1"/>
    </source>
</evidence>
<evidence type="ECO:0000313" key="4">
    <source>
        <dbReference type="EMBL" id="OEV39009.1"/>
    </source>
</evidence>
<reference evidence="5" key="3">
    <citation type="submission" date="2016-08" db="EMBL/GenBank/DDBJ databases">
        <title>Sequencing, assembly and comparative genomics of S. aureofaciens ATCC 10762.</title>
        <authorList>
            <person name="Gradnigo J.S."/>
            <person name="Johnson N."/>
            <person name="Somerville G.A."/>
        </authorList>
    </citation>
    <scope>NUCLEOTIDE SEQUENCE [LARGE SCALE GENOMIC DNA]</scope>
    <source>
        <strain evidence="5">ATCC 10762 / DSM 40127 / CCM 3239 / JCM 4008 / LMG 5968 / NBRC 12843 / NCIMB 8234 / A-377</strain>
    </source>
</reference>
<dbReference type="KEGG" id="kau:B6264_30330"/>
<dbReference type="Proteomes" id="UP000610124">
    <property type="component" value="Unassembled WGS sequence"/>
</dbReference>
<keyword evidence="2" id="KW-1133">Transmembrane helix</keyword>
<dbReference type="EMBL" id="BMUB01000022">
    <property type="protein sequence ID" value="GGU99494.1"/>
    <property type="molecule type" value="Genomic_DNA"/>
</dbReference>
<keyword evidence="2" id="KW-0812">Transmembrane</keyword>
<feature type="region of interest" description="Disordered" evidence="1">
    <location>
        <begin position="1"/>
        <end position="32"/>
    </location>
</feature>
<dbReference type="Proteomes" id="UP000037395">
    <property type="component" value="Unassembled WGS sequence"/>
</dbReference>
<dbReference type="GeneID" id="97489187"/>
<evidence type="ECO:0000256" key="1">
    <source>
        <dbReference type="SAM" id="MobiDB-lite"/>
    </source>
</evidence>
<keyword evidence="5" id="KW-1185">Reference proteome</keyword>
<feature type="transmembrane region" description="Helical" evidence="2">
    <location>
        <begin position="191"/>
        <end position="209"/>
    </location>
</feature>